<dbReference type="Pfam" id="PF13289">
    <property type="entry name" value="SIR2_2"/>
    <property type="match status" value="1"/>
</dbReference>
<reference evidence="2" key="1">
    <citation type="submission" date="2016-10" db="EMBL/GenBank/DDBJ databases">
        <authorList>
            <person name="Varghese N."/>
            <person name="Submissions S."/>
        </authorList>
    </citation>
    <scope>NUCLEOTIDE SEQUENCE [LARGE SCALE GENOMIC DNA]</scope>
    <source>
        <strain evidence="2">DSM 17724</strain>
    </source>
</reference>
<accession>A0A1I0S4B1</accession>
<evidence type="ECO:0000313" key="1">
    <source>
        <dbReference type="EMBL" id="SEW49598.1"/>
    </source>
</evidence>
<protein>
    <submittedName>
        <fullName evidence="1">SIR2-like domain-containing protein</fullName>
    </submittedName>
</protein>
<dbReference type="Gene3D" id="3.40.50.1220">
    <property type="entry name" value="TPP-binding domain"/>
    <property type="match status" value="1"/>
</dbReference>
<dbReference type="Proteomes" id="UP000199469">
    <property type="component" value="Unassembled WGS sequence"/>
</dbReference>
<evidence type="ECO:0000313" key="2">
    <source>
        <dbReference type="Proteomes" id="UP000199469"/>
    </source>
</evidence>
<dbReference type="InterPro" id="IPR029035">
    <property type="entry name" value="DHS-like_NAD/FAD-binding_dom"/>
</dbReference>
<sequence length="1039" mass="123847">MKNFERNIKCMNKKFLADIQIIKNAINTNKLVIFAGAGISIDANVPSWSSLIDKIKDELDLPDDEKDYLKIAQIYFNDRQEKEYIEKVRASLGHKKLRYNEIHEELFELNPEHILTTNFEDLLEQVITKNSLPYSIIREDKDLPYSNNTKLLVKIHGDLDTGNLVFKEDDYLGYSQNHPLLDSFIKSVFSTKVVLFIGYSFNDYNLKQIVQYVRNILGNNFQNAYLLSIDKEVHQSHRQYLKNKGINVINYFDANYIEQKDGESISKNYIDDFLKEDNIYGKKSNYLKEVKSLSEKGQLLLNFLRFLRFYDKLKISINEENVVDQIYNSLIRFEEVKSLPQDFISKLYPFKSTLEHEHLIEYNALLLKNTILADLFFDKIEIEGSEIILTDTDSKKKKKIEFILKALNNGLIFYVTKENEKPDSLGYKGFSDVSKNINYKSVKKCTCSKCKYEKYQLKESLTETNSYSISDTTDITEDMQKAFLNYKFGNYFQSFKMFEEVASKAWITQKFITYYIAKTNMKALRTLINWEFQIDDKEKESAIEKIDDIDIDKLIFHIPNKSDDEYNLLKIIRDDKVLTKVKDKIDNYYDEILKTYKLFQNKYSNSVGPYYPQLIYFELFKLLVFYNENYIINDEFSDFKNIINKAVEALMINYSTDNRYGGKIKEFDVDFFGLTIPYINTDRFVKVLEEYDIEEIKFKKDNLGMILSYSNNFLKSYFEEGNIWGIESRSEIMESQLQKSSFEERTRKIFSNIMVFLSLIELNSEQFDSIKSNILLFLSFNIKLSHNNIKYLKWFLYKNYKSIKIEDCKRLLEISCRDTYNRVKHDILNLVAEICSTNQYVIIDDIEYAQKLLSDFEYLDKHSDNIIYLWVISNDKVKNFYYQIITERLQNNFDNDLYRSATLNKIIDYNIFFDSFISYLNKRNKGNDSEKDGYFMENGKPKFHNHLFYNDLLFFYRLGVKENDQRLQKLSNLYEFMKFCIFREKYDFSKFKVEWLYLFDHKIFYNEFKKIKPLKKIIETALKAKYDEELAKIYAQFFI</sequence>
<proteinExistence type="predicted"/>
<dbReference type="SUPFAM" id="SSF52467">
    <property type="entry name" value="DHS-like NAD/FAD-binding domain"/>
    <property type="match status" value="1"/>
</dbReference>
<dbReference type="AlphaFoldDB" id="A0A1I0S4B1"/>
<gene>
    <name evidence="1" type="ORF">SAMN05421841_4260</name>
</gene>
<name>A0A1I0S4B1_9FLAO</name>
<organism evidence="1 2">
    <name type="scientific">Chryseobacterium wanjuense</name>
    <dbReference type="NCBI Taxonomy" id="356305"/>
    <lineage>
        <taxon>Bacteria</taxon>
        <taxon>Pseudomonadati</taxon>
        <taxon>Bacteroidota</taxon>
        <taxon>Flavobacteriia</taxon>
        <taxon>Flavobacteriales</taxon>
        <taxon>Weeksellaceae</taxon>
        <taxon>Chryseobacterium group</taxon>
        <taxon>Chryseobacterium</taxon>
    </lineage>
</organism>
<dbReference type="EMBL" id="FOIU01000006">
    <property type="protein sequence ID" value="SEW49598.1"/>
    <property type="molecule type" value="Genomic_DNA"/>
</dbReference>
<keyword evidence="2" id="KW-1185">Reference proteome</keyword>